<feature type="transmembrane region" description="Helical" evidence="2">
    <location>
        <begin position="29"/>
        <end position="49"/>
    </location>
</feature>
<evidence type="ECO:0000256" key="2">
    <source>
        <dbReference type="SAM" id="Phobius"/>
    </source>
</evidence>
<feature type="transmembrane region" description="Helical" evidence="2">
    <location>
        <begin position="230"/>
        <end position="254"/>
    </location>
</feature>
<feature type="compositionally biased region" description="Basic and acidic residues" evidence="1">
    <location>
        <begin position="146"/>
        <end position="174"/>
    </location>
</feature>
<gene>
    <name evidence="3" type="primary">dgat1</name>
    <name evidence="3" type="ORF">SNAT2548_LOCUS33746</name>
</gene>
<dbReference type="AlphaFoldDB" id="A0A812UZE0"/>
<proteinExistence type="predicted"/>
<sequence>MQKKMDAMAAMGGEDPVAERYESPTAMTLGLTVFSSSFLGLFVAAALASHSMLEFLAASLLWPACLLWLNWCVLVPVVRRGRLLRRVKTALGCLGLFLAPVCTEATRRGPGRIIGASESAAAILCTARALQLLLRLEAIEDEEKDEKEKRTERTESEKEEKRPEKAEEKAEKKSSSPSPPSPQSPRTPAWGRWRRFYHMACLSWHDVDRVKALQTPREHRNHYQKTFQEFLLAALGLAACALALHILPSSFALARGQSGYVGLSIVRVLICCFGAGSVVFGFYTFDRAYLFLLSYFNRLCVHSIFGPQLWQAKTIKDFWRQWNLPVQRMLSEGIFVPLRKTGCSPSCCGFFVFLASGLGHAWPLLCVGAQTSQITMMLLFFITQIIPLQLESKLQIRSRAWVYTVEVLLSPLFVLPLLQMSDARLLHLSQS</sequence>
<feature type="transmembrane region" description="Helical" evidence="2">
    <location>
        <begin position="347"/>
        <end position="365"/>
    </location>
</feature>
<feature type="region of interest" description="Disordered" evidence="1">
    <location>
        <begin position="143"/>
        <end position="187"/>
    </location>
</feature>
<keyword evidence="2" id="KW-1133">Transmembrane helix</keyword>
<evidence type="ECO:0000313" key="4">
    <source>
        <dbReference type="Proteomes" id="UP000604046"/>
    </source>
</evidence>
<dbReference type="GO" id="GO:0008374">
    <property type="term" value="F:O-acyltransferase activity"/>
    <property type="evidence" value="ECO:0007669"/>
    <property type="project" value="InterPro"/>
</dbReference>
<feature type="transmembrane region" description="Helical" evidence="2">
    <location>
        <begin position="55"/>
        <end position="78"/>
    </location>
</feature>
<name>A0A812UZE0_9DINO</name>
<feature type="transmembrane region" description="Helical" evidence="2">
    <location>
        <begin position="260"/>
        <end position="285"/>
    </location>
</feature>
<evidence type="ECO:0000313" key="3">
    <source>
        <dbReference type="EMBL" id="CAE7592822.1"/>
    </source>
</evidence>
<reference evidence="3" key="1">
    <citation type="submission" date="2021-02" db="EMBL/GenBank/DDBJ databases">
        <authorList>
            <person name="Dougan E. K."/>
            <person name="Rhodes N."/>
            <person name="Thang M."/>
            <person name="Chan C."/>
        </authorList>
    </citation>
    <scope>NUCLEOTIDE SEQUENCE</scope>
</reference>
<comment type="caution">
    <text evidence="3">The sequence shown here is derived from an EMBL/GenBank/DDBJ whole genome shotgun (WGS) entry which is preliminary data.</text>
</comment>
<dbReference type="PANTHER" id="PTHR31595:SF57">
    <property type="entry name" value="OS04G0481900 PROTEIN"/>
    <property type="match status" value="1"/>
</dbReference>
<keyword evidence="4" id="KW-1185">Reference proteome</keyword>
<dbReference type="Proteomes" id="UP000604046">
    <property type="component" value="Unassembled WGS sequence"/>
</dbReference>
<dbReference type="OrthoDB" id="10039049at2759"/>
<evidence type="ECO:0000256" key="1">
    <source>
        <dbReference type="SAM" id="MobiDB-lite"/>
    </source>
</evidence>
<keyword evidence="2" id="KW-0812">Transmembrane</keyword>
<accession>A0A812UZE0</accession>
<dbReference type="EMBL" id="CAJNDS010002776">
    <property type="protein sequence ID" value="CAE7592822.1"/>
    <property type="molecule type" value="Genomic_DNA"/>
</dbReference>
<dbReference type="PANTHER" id="PTHR31595">
    <property type="entry name" value="LONG-CHAIN-ALCOHOL O-FATTY-ACYLTRANSFERASE 3-RELATED"/>
    <property type="match status" value="1"/>
</dbReference>
<protein>
    <submittedName>
        <fullName evidence="3">Dgat1 protein</fullName>
    </submittedName>
</protein>
<keyword evidence="2" id="KW-0472">Membrane</keyword>
<dbReference type="InterPro" id="IPR044851">
    <property type="entry name" value="Wax_synthase"/>
</dbReference>
<organism evidence="3 4">
    <name type="scientific">Symbiodinium natans</name>
    <dbReference type="NCBI Taxonomy" id="878477"/>
    <lineage>
        <taxon>Eukaryota</taxon>
        <taxon>Sar</taxon>
        <taxon>Alveolata</taxon>
        <taxon>Dinophyceae</taxon>
        <taxon>Suessiales</taxon>
        <taxon>Symbiodiniaceae</taxon>
        <taxon>Symbiodinium</taxon>
    </lineage>
</organism>
<dbReference type="GO" id="GO:0006629">
    <property type="term" value="P:lipid metabolic process"/>
    <property type="evidence" value="ECO:0007669"/>
    <property type="project" value="InterPro"/>
</dbReference>